<dbReference type="InterPro" id="IPR012340">
    <property type="entry name" value="NA-bd_OB-fold"/>
</dbReference>
<dbReference type="Gene3D" id="2.40.50.140">
    <property type="entry name" value="Nucleic acid-binding proteins"/>
    <property type="match status" value="1"/>
</dbReference>
<evidence type="ECO:0000313" key="2">
    <source>
        <dbReference type="Proteomes" id="UP000450000"/>
    </source>
</evidence>
<reference evidence="1 2" key="1">
    <citation type="submission" date="2019-09" db="EMBL/GenBank/DDBJ databases">
        <title>Genome Sequences of Streptomyces kaniharaensis ATCC 21070.</title>
        <authorList>
            <person name="Zhu W."/>
            <person name="De Crecy-Lagard V."/>
            <person name="Richards N.G."/>
        </authorList>
    </citation>
    <scope>NUCLEOTIDE SEQUENCE [LARGE SCALE GENOMIC DNA]</scope>
    <source>
        <strain evidence="1 2">SF-557</strain>
    </source>
</reference>
<comment type="caution">
    <text evidence="1">The sequence shown here is derived from an EMBL/GenBank/DDBJ whole genome shotgun (WGS) entry which is preliminary data.</text>
</comment>
<sequence length="84" mass="8764">MVSDEAVIGCPGVLVIGTRGAAGPGEVLVKIRGGSETFLAWSEEPLPKGTPVLVIESRGTRQVDVIEWTDPTGNPGSDRAHGLR</sequence>
<accession>A0A6N7KW17</accession>
<proteinExistence type="predicted"/>
<organism evidence="1 2">
    <name type="scientific">Streptomyces kaniharaensis</name>
    <dbReference type="NCBI Taxonomy" id="212423"/>
    <lineage>
        <taxon>Bacteria</taxon>
        <taxon>Bacillati</taxon>
        <taxon>Actinomycetota</taxon>
        <taxon>Actinomycetes</taxon>
        <taxon>Kitasatosporales</taxon>
        <taxon>Streptomycetaceae</taxon>
        <taxon>Streptomyces</taxon>
    </lineage>
</organism>
<dbReference type="RefSeq" id="WP_153465388.1">
    <property type="nucleotide sequence ID" value="NZ_WBOF01000001.1"/>
</dbReference>
<keyword evidence="2" id="KW-1185">Reference proteome</keyword>
<dbReference type="EMBL" id="WBOF01000001">
    <property type="protein sequence ID" value="MQS15720.1"/>
    <property type="molecule type" value="Genomic_DNA"/>
</dbReference>
<protein>
    <submittedName>
        <fullName evidence="1">Uncharacterized protein</fullName>
    </submittedName>
</protein>
<name>A0A6N7KW17_9ACTN</name>
<dbReference type="AlphaFoldDB" id="A0A6N7KW17"/>
<gene>
    <name evidence="1" type="ORF">F7Q99_26500</name>
</gene>
<evidence type="ECO:0000313" key="1">
    <source>
        <dbReference type="EMBL" id="MQS15720.1"/>
    </source>
</evidence>
<dbReference type="OrthoDB" id="4559810at2"/>
<dbReference type="Proteomes" id="UP000450000">
    <property type="component" value="Unassembled WGS sequence"/>
</dbReference>